<evidence type="ECO:0000313" key="1">
    <source>
        <dbReference type="EMBL" id="AYV75405.1"/>
    </source>
</evidence>
<reference evidence="1" key="1">
    <citation type="submission" date="2018-10" db="EMBL/GenBank/DDBJ databases">
        <title>Hidden diversity of soil giant viruses.</title>
        <authorList>
            <person name="Schulz F."/>
            <person name="Alteio L."/>
            <person name="Goudeau D."/>
            <person name="Ryan E.M."/>
            <person name="Malmstrom R.R."/>
            <person name="Blanchard J."/>
            <person name="Woyke T."/>
        </authorList>
    </citation>
    <scope>NUCLEOTIDE SEQUENCE</scope>
    <source>
        <strain evidence="1">TEV1</strain>
    </source>
</reference>
<name>A0A3G4ZKN8_9VIRU</name>
<dbReference type="EMBL" id="MK071979">
    <property type="protein sequence ID" value="AYV75405.1"/>
    <property type="molecule type" value="Genomic_DNA"/>
</dbReference>
<gene>
    <name evidence="1" type="ORF">Terrestrivirus1_279</name>
</gene>
<protein>
    <submittedName>
        <fullName evidence="1">Uncharacterized protein</fullName>
    </submittedName>
</protein>
<proteinExistence type="predicted"/>
<organism evidence="1">
    <name type="scientific">Terrestrivirus sp</name>
    <dbReference type="NCBI Taxonomy" id="2487775"/>
    <lineage>
        <taxon>Viruses</taxon>
        <taxon>Varidnaviria</taxon>
        <taxon>Bamfordvirae</taxon>
        <taxon>Nucleocytoviricota</taxon>
        <taxon>Megaviricetes</taxon>
        <taxon>Imitervirales</taxon>
        <taxon>Mimiviridae</taxon>
        <taxon>Klosneuvirinae</taxon>
    </lineage>
</organism>
<sequence>MFIKCKYCSRPVPSDGDHMENCEYTNYDEVNGILYCYSCGNSKNDCQFSNSQLKKDAQARCTYCVSNSIFGRYEPYVYLYQPTYHDISLDSKDSQLMYYIGQTDYEKVKSLLEDGANPNYIRQKLEYINGEYINLYNEDGSEVPENDPAQPDKPLKLCIFRLSDCLLTDEESGNIIKIAKLLISKGANIAGAKYLYELRYGKINNPDDINDIHFAEMARLLKP</sequence>
<accession>A0A3G4ZKN8</accession>